<proteinExistence type="predicted"/>
<gene>
    <name evidence="3" type="ORF">EXIGLDRAFT_715920</name>
</gene>
<evidence type="ECO:0000313" key="4">
    <source>
        <dbReference type="Proteomes" id="UP000077266"/>
    </source>
</evidence>
<keyword evidence="4" id="KW-1185">Reference proteome</keyword>
<feature type="compositionally biased region" description="Acidic residues" evidence="1">
    <location>
        <begin position="7"/>
        <end position="16"/>
    </location>
</feature>
<dbReference type="Proteomes" id="UP000077266">
    <property type="component" value="Unassembled WGS sequence"/>
</dbReference>
<dbReference type="EMBL" id="KV425882">
    <property type="protein sequence ID" value="KZW03872.1"/>
    <property type="molecule type" value="Genomic_DNA"/>
</dbReference>
<dbReference type="PANTHER" id="PTHR38116">
    <property type="entry name" value="CHROMOSOME 7, WHOLE GENOME SHOTGUN SEQUENCE"/>
    <property type="match status" value="1"/>
</dbReference>
<dbReference type="GO" id="GO:0003700">
    <property type="term" value="F:DNA-binding transcription factor activity"/>
    <property type="evidence" value="ECO:0007669"/>
    <property type="project" value="InterPro"/>
</dbReference>
<dbReference type="PANTHER" id="PTHR38116:SF9">
    <property type="entry name" value="BZIP DOMAIN-CONTAINING PROTEIN"/>
    <property type="match status" value="1"/>
</dbReference>
<feature type="domain" description="BZIP" evidence="2">
    <location>
        <begin position="40"/>
        <end position="54"/>
    </location>
</feature>
<dbReference type="InterPro" id="IPR021833">
    <property type="entry name" value="DUF3425"/>
</dbReference>
<dbReference type="InterPro" id="IPR004827">
    <property type="entry name" value="bZIP"/>
</dbReference>
<dbReference type="PROSITE" id="PS00036">
    <property type="entry name" value="BZIP_BASIC"/>
    <property type="match status" value="1"/>
</dbReference>
<feature type="region of interest" description="Disordered" evidence="1">
    <location>
        <begin position="143"/>
        <end position="210"/>
    </location>
</feature>
<dbReference type="InterPro" id="IPR046347">
    <property type="entry name" value="bZIP_sf"/>
</dbReference>
<protein>
    <recommendedName>
        <fullName evidence="2">BZIP domain-containing protein</fullName>
    </recommendedName>
</protein>
<dbReference type="SUPFAM" id="SSF57959">
    <property type="entry name" value="Leucine zipper domain"/>
    <property type="match status" value="1"/>
</dbReference>
<organism evidence="3 4">
    <name type="scientific">Exidia glandulosa HHB12029</name>
    <dbReference type="NCBI Taxonomy" id="1314781"/>
    <lineage>
        <taxon>Eukaryota</taxon>
        <taxon>Fungi</taxon>
        <taxon>Dikarya</taxon>
        <taxon>Basidiomycota</taxon>
        <taxon>Agaricomycotina</taxon>
        <taxon>Agaricomycetes</taxon>
        <taxon>Auriculariales</taxon>
        <taxon>Exidiaceae</taxon>
        <taxon>Exidia</taxon>
    </lineage>
</organism>
<evidence type="ECO:0000313" key="3">
    <source>
        <dbReference type="EMBL" id="KZW03872.1"/>
    </source>
</evidence>
<name>A0A165QNY2_EXIGL</name>
<accession>A0A165QNY2</accession>
<dbReference type="AlphaFoldDB" id="A0A165QNY2"/>
<evidence type="ECO:0000259" key="2">
    <source>
        <dbReference type="PROSITE" id="PS00036"/>
    </source>
</evidence>
<feature type="compositionally biased region" description="Polar residues" evidence="1">
    <location>
        <begin position="244"/>
        <end position="259"/>
    </location>
</feature>
<dbReference type="Pfam" id="PF00170">
    <property type="entry name" value="bZIP_1"/>
    <property type="match status" value="1"/>
</dbReference>
<dbReference type="Pfam" id="PF11905">
    <property type="entry name" value="DUF3425"/>
    <property type="match status" value="1"/>
</dbReference>
<dbReference type="OrthoDB" id="2245989at2759"/>
<feature type="compositionally biased region" description="Polar residues" evidence="1">
    <location>
        <begin position="146"/>
        <end position="186"/>
    </location>
</feature>
<feature type="compositionally biased region" description="Low complexity" evidence="1">
    <location>
        <begin position="277"/>
        <end position="304"/>
    </location>
</feature>
<evidence type="ECO:0000256" key="1">
    <source>
        <dbReference type="SAM" id="MobiDB-lite"/>
    </source>
</evidence>
<dbReference type="STRING" id="1314781.A0A165QNY2"/>
<dbReference type="Gene3D" id="1.20.5.170">
    <property type="match status" value="1"/>
</dbReference>
<reference evidence="3 4" key="1">
    <citation type="journal article" date="2016" name="Mol. Biol. Evol.">
        <title>Comparative Genomics of Early-Diverging Mushroom-Forming Fungi Provides Insights into the Origins of Lignocellulose Decay Capabilities.</title>
        <authorList>
            <person name="Nagy L.G."/>
            <person name="Riley R."/>
            <person name="Tritt A."/>
            <person name="Adam C."/>
            <person name="Daum C."/>
            <person name="Floudas D."/>
            <person name="Sun H."/>
            <person name="Yadav J.S."/>
            <person name="Pangilinan J."/>
            <person name="Larsson K.H."/>
            <person name="Matsuura K."/>
            <person name="Barry K."/>
            <person name="Labutti K."/>
            <person name="Kuo R."/>
            <person name="Ohm R.A."/>
            <person name="Bhattacharya S.S."/>
            <person name="Shirouzu T."/>
            <person name="Yoshinaga Y."/>
            <person name="Martin F.M."/>
            <person name="Grigoriev I.V."/>
            <person name="Hibbett D.S."/>
        </authorList>
    </citation>
    <scope>NUCLEOTIDE SEQUENCE [LARGE SCALE GENOMIC DNA]</scope>
    <source>
        <strain evidence="3 4">HHB12029</strain>
    </source>
</reference>
<dbReference type="CDD" id="cd14688">
    <property type="entry name" value="bZIP_YAP"/>
    <property type="match status" value="1"/>
</dbReference>
<sequence>MPRTNDNDDDSGDDSMGEMNETGTGSKPGRKKNPNSQAARRDQNRIAQREFRLRKQQRIRDLEARVELLSGNQDETFNYMRAIVKDLIHENSTLRGLVKNLSQFIGEGLPQFLPRMGWDMGEFQDFLNKTDTDTAIDSFTRLKRQSMANSANQKRTADDNQSGANKRAKTTTGSFGAAAPSSSRGSFSAPAPPSPTLRNAGPRGSTGSDLFTGAQEALSFSAMFDLPFTSNSPLIIPAVPGSSQAAMPFPQASTSTQRDLFSGGLPSMDLRPRSAVSGLPTLESSSLGLTTGTTPSSTATSSTPQPFPDPSSSEEDSRKQEAFKLIHYHLENYRRNPQYHLPTSLRPSLIQRTIPHDTVIDGIPLPELRDRMILFKGRYDLAGCVFSFGQMGIVHGDDVLSQNNWELGRGWLQQYGFLVDQGILNITNRWRAERGEPEILMSELGISEPTAEGA</sequence>
<dbReference type="InParanoid" id="A0A165QNY2"/>
<feature type="region of interest" description="Disordered" evidence="1">
    <location>
        <begin position="1"/>
        <end position="46"/>
    </location>
</feature>
<dbReference type="SMART" id="SM00338">
    <property type="entry name" value="BRLZ"/>
    <property type="match status" value="1"/>
</dbReference>
<feature type="region of interest" description="Disordered" evidence="1">
    <location>
        <begin position="244"/>
        <end position="318"/>
    </location>
</feature>